<dbReference type="Pfam" id="PF00583">
    <property type="entry name" value="Acetyltransf_1"/>
    <property type="match status" value="1"/>
</dbReference>
<dbReference type="Proteomes" id="UP001597221">
    <property type="component" value="Unassembled WGS sequence"/>
</dbReference>
<dbReference type="InterPro" id="IPR000182">
    <property type="entry name" value="GNAT_dom"/>
</dbReference>
<keyword evidence="2" id="KW-0808">Transferase</keyword>
<keyword evidence="3" id="KW-1185">Reference proteome</keyword>
<dbReference type="EMBL" id="JBHUDE010000151">
    <property type="protein sequence ID" value="MFD1609249.1"/>
    <property type="molecule type" value="Genomic_DNA"/>
</dbReference>
<name>A0ABW4HUI4_9BACI</name>
<dbReference type="CDD" id="cd04301">
    <property type="entry name" value="NAT_SF"/>
    <property type="match status" value="1"/>
</dbReference>
<reference evidence="3" key="1">
    <citation type="journal article" date="2019" name="Int. J. Syst. Evol. Microbiol.">
        <title>The Global Catalogue of Microorganisms (GCM) 10K type strain sequencing project: providing services to taxonomists for standard genome sequencing and annotation.</title>
        <authorList>
            <consortium name="The Broad Institute Genomics Platform"/>
            <consortium name="The Broad Institute Genome Sequencing Center for Infectious Disease"/>
            <person name="Wu L."/>
            <person name="Ma J."/>
        </authorList>
    </citation>
    <scope>NUCLEOTIDE SEQUENCE [LARGE SCALE GENOMIC DNA]</scope>
    <source>
        <strain evidence="3">CGMCC 1.12376</strain>
    </source>
</reference>
<dbReference type="GO" id="GO:0016746">
    <property type="term" value="F:acyltransferase activity"/>
    <property type="evidence" value="ECO:0007669"/>
    <property type="project" value="UniProtKB-KW"/>
</dbReference>
<gene>
    <name evidence="2" type="ORF">ACFSBH_16650</name>
</gene>
<accession>A0ABW4HUI4</accession>
<dbReference type="InterPro" id="IPR016181">
    <property type="entry name" value="Acyl_CoA_acyltransferase"/>
</dbReference>
<evidence type="ECO:0000313" key="2">
    <source>
        <dbReference type="EMBL" id="MFD1609249.1"/>
    </source>
</evidence>
<proteinExistence type="predicted"/>
<dbReference type="RefSeq" id="WP_379598665.1">
    <property type="nucleotide sequence ID" value="NZ_JBHUDE010000151.1"/>
</dbReference>
<comment type="caution">
    <text evidence="2">The sequence shown here is derived from an EMBL/GenBank/DDBJ whole genome shotgun (WGS) entry which is preliminary data.</text>
</comment>
<dbReference type="Gene3D" id="3.40.630.30">
    <property type="match status" value="1"/>
</dbReference>
<dbReference type="SUPFAM" id="SSF55729">
    <property type="entry name" value="Acyl-CoA N-acyltransferases (Nat)"/>
    <property type="match status" value="1"/>
</dbReference>
<keyword evidence="2" id="KW-0012">Acyltransferase</keyword>
<dbReference type="PANTHER" id="PTHR43328:SF1">
    <property type="entry name" value="N-ACETYLTRANSFERASE DOMAIN-CONTAINING PROTEIN"/>
    <property type="match status" value="1"/>
</dbReference>
<feature type="domain" description="N-acetyltransferase" evidence="1">
    <location>
        <begin position="2"/>
        <end position="154"/>
    </location>
</feature>
<evidence type="ECO:0000313" key="3">
    <source>
        <dbReference type="Proteomes" id="UP001597221"/>
    </source>
</evidence>
<organism evidence="2 3">
    <name type="scientific">Oceanobacillus luteolus</name>
    <dbReference type="NCBI Taxonomy" id="1274358"/>
    <lineage>
        <taxon>Bacteria</taxon>
        <taxon>Bacillati</taxon>
        <taxon>Bacillota</taxon>
        <taxon>Bacilli</taxon>
        <taxon>Bacillales</taxon>
        <taxon>Bacillaceae</taxon>
        <taxon>Oceanobacillus</taxon>
    </lineage>
</organism>
<evidence type="ECO:0000259" key="1">
    <source>
        <dbReference type="PROSITE" id="PS51186"/>
    </source>
</evidence>
<dbReference type="EC" id="2.3.-.-" evidence="2"/>
<protein>
    <submittedName>
        <fullName evidence="2">GNAT family N-acetyltransferase</fullName>
        <ecNumber evidence="2">2.3.-.-</ecNumber>
    </submittedName>
</protein>
<dbReference type="PANTHER" id="PTHR43328">
    <property type="entry name" value="ACETYLTRANSFERASE-RELATED"/>
    <property type="match status" value="1"/>
</dbReference>
<sequence>MVKLKHFTEEYVEALNAFELPDEQAKFTALPSKVLEEKKEEYRIVILDENEPVGFFILHKTERVKQYSDNPNAMLLTALSINHAKQGRGYAKQAMLQLRDFVEYEFPYCDEIVLAVNHKNTPAQRLYEKVGFIDTGKRRNGPVGEQFIMNLLLK</sequence>
<dbReference type="PROSITE" id="PS51186">
    <property type="entry name" value="GNAT"/>
    <property type="match status" value="1"/>
</dbReference>